<accession>A0ABP0D0U4</accession>
<dbReference type="Gene3D" id="1.50.10.10">
    <property type="match status" value="1"/>
</dbReference>
<dbReference type="PANTHER" id="PTHR36845">
    <property type="entry name" value="HYDROLASE, PUTATIVE (AFU_ORTHOLOGUE AFUA_7G05090)-RELATED"/>
    <property type="match status" value="1"/>
</dbReference>
<comment type="caution">
    <text evidence="4">The sequence shown here is derived from an EMBL/GenBank/DDBJ whole genome shotgun (WGS) entry which is preliminary data.</text>
</comment>
<feature type="region of interest" description="Disordered" evidence="3">
    <location>
        <begin position="1"/>
        <end position="27"/>
    </location>
</feature>
<dbReference type="EMBL" id="CAWUHD010000202">
    <property type="protein sequence ID" value="CAK7238029.1"/>
    <property type="molecule type" value="Genomic_DNA"/>
</dbReference>
<evidence type="ECO:0000313" key="4">
    <source>
        <dbReference type="EMBL" id="CAK7238029.1"/>
    </source>
</evidence>
<dbReference type="InterPro" id="IPR052369">
    <property type="entry name" value="UG_Glycosaminoglycan_Hydrolase"/>
</dbReference>
<evidence type="ECO:0000313" key="5">
    <source>
        <dbReference type="Proteomes" id="UP001642482"/>
    </source>
</evidence>
<name>A0ABP0D0U4_9PEZI</name>
<proteinExistence type="inferred from homology"/>
<reference evidence="4 5" key="1">
    <citation type="submission" date="2024-01" db="EMBL/GenBank/DDBJ databases">
        <authorList>
            <person name="Allen C."/>
            <person name="Tagirdzhanova G."/>
        </authorList>
    </citation>
    <scope>NUCLEOTIDE SEQUENCE [LARGE SCALE GENOMIC DNA]</scope>
</reference>
<dbReference type="InterPro" id="IPR012341">
    <property type="entry name" value="6hp_glycosidase-like_sf"/>
</dbReference>
<keyword evidence="1" id="KW-0378">Hydrolase</keyword>
<evidence type="ECO:0000256" key="3">
    <source>
        <dbReference type="SAM" id="MobiDB-lite"/>
    </source>
</evidence>
<dbReference type="InterPro" id="IPR008928">
    <property type="entry name" value="6-hairpin_glycosidase_sf"/>
</dbReference>
<dbReference type="SUPFAM" id="SSF48208">
    <property type="entry name" value="Six-hairpin glycosidases"/>
    <property type="match status" value="1"/>
</dbReference>
<evidence type="ECO:0000256" key="2">
    <source>
        <dbReference type="ARBA" id="ARBA00038358"/>
    </source>
</evidence>
<comment type="similarity">
    <text evidence="2">Belongs to the glycosyl hydrolase 88 family.</text>
</comment>
<dbReference type="PANTHER" id="PTHR36845:SF1">
    <property type="entry name" value="HYDROLASE, PUTATIVE (AFU_ORTHOLOGUE AFUA_7G05090)-RELATED"/>
    <property type="match status" value="1"/>
</dbReference>
<organism evidence="4 5">
    <name type="scientific">Sporothrix eucalyptigena</name>
    <dbReference type="NCBI Taxonomy" id="1812306"/>
    <lineage>
        <taxon>Eukaryota</taxon>
        <taxon>Fungi</taxon>
        <taxon>Dikarya</taxon>
        <taxon>Ascomycota</taxon>
        <taxon>Pezizomycotina</taxon>
        <taxon>Sordariomycetes</taxon>
        <taxon>Sordariomycetidae</taxon>
        <taxon>Ophiostomatales</taxon>
        <taxon>Ophiostomataceae</taxon>
        <taxon>Sporothrix</taxon>
    </lineage>
</organism>
<feature type="compositionally biased region" description="Low complexity" evidence="3">
    <location>
        <begin position="1"/>
        <end position="19"/>
    </location>
</feature>
<keyword evidence="5" id="KW-1185">Reference proteome</keyword>
<gene>
    <name evidence="4" type="ORF">SEUCBS140593_010268</name>
</gene>
<evidence type="ECO:0008006" key="6">
    <source>
        <dbReference type="Google" id="ProtNLM"/>
    </source>
</evidence>
<evidence type="ECO:0000256" key="1">
    <source>
        <dbReference type="ARBA" id="ARBA00022801"/>
    </source>
</evidence>
<sequence length="495" mass="53884">MSSSPSEASSESAEGAAHSDNTSVDGTPEVQLKPALQLNSPRLLERFGGIFAESAVAKITRTAVGALVDNDPPTRYPEYVPQTGEDAGQYALREADFWTCGFFPGCIYLLLERFIKFPHTVPALPAVQATLEKTTSSWDGPIRAMAGRTDTHDMAFIVMLSQRARYELYNDARAKEAVVTAARALHSRYHPRVGAIRSWDVLNQNGVQIRSLTEDFLVIIDSMINLELLYYAAGLTGDETLATAATSHADAILRSVVRDESKANSDAPLFSTFHVANFSPITGEIKELRTAQGYARNSTWARGQAWGILGFARTFLRTGEARFARASAGLANYFLMRLDSAPACVEVPGCHGPRHGRYVPLWDFDAPIDPEAVAETGPLRDSSAGVIAANGMLVLSQALRSMDPAAADRYLQAAFDIVDDTLALSLATETAEFVSTEGGVKVQDTQAGRTFASILKHATANANARDHHRYWNHGLVYADYYLLEFGNNLLRMGLA</sequence>
<dbReference type="Proteomes" id="UP001642482">
    <property type="component" value="Unassembled WGS sequence"/>
</dbReference>
<protein>
    <recommendedName>
        <fullName evidence="6">Glucuronyl hydrolase</fullName>
    </recommendedName>
</protein>